<evidence type="ECO:0000256" key="2">
    <source>
        <dbReference type="ARBA" id="ARBA00007171"/>
    </source>
</evidence>
<evidence type="ECO:0000256" key="4">
    <source>
        <dbReference type="SAM" id="Phobius"/>
    </source>
</evidence>
<dbReference type="InterPro" id="IPR001460">
    <property type="entry name" value="PCN-bd_Tpept"/>
</dbReference>
<dbReference type="GO" id="GO:0008658">
    <property type="term" value="F:penicillin binding"/>
    <property type="evidence" value="ECO:0007669"/>
    <property type="project" value="InterPro"/>
</dbReference>
<dbReference type="InterPro" id="IPR036138">
    <property type="entry name" value="PBP_dimer_sf"/>
</dbReference>
<dbReference type="Pfam" id="PF03793">
    <property type="entry name" value="PASTA"/>
    <property type="match status" value="2"/>
</dbReference>
<evidence type="ECO:0000313" key="6">
    <source>
        <dbReference type="EMBL" id="QSZ28322.1"/>
    </source>
</evidence>
<proteinExistence type="inferred from homology"/>
<reference evidence="6" key="1">
    <citation type="submission" date="2020-08" db="EMBL/GenBank/DDBJ databases">
        <title>Genomic insights into the carbon and energy metabolism of the first obligate autotrophic acetogenic bacterium Aceticella autotrophica gen. nov., sp. nov.</title>
        <authorList>
            <person name="Toshchakov S.V."/>
            <person name="Elcheninov A.G."/>
            <person name="Kublanov I.V."/>
            <person name="Frolov E.N."/>
            <person name="Lebedinsky A.V."/>
        </authorList>
    </citation>
    <scope>NUCLEOTIDE SEQUENCE</scope>
    <source>
        <strain evidence="6">3443-3Ac</strain>
    </source>
</reference>
<dbReference type="SUPFAM" id="SSF54184">
    <property type="entry name" value="Penicillin-binding protein 2x (pbp-2x), c-terminal domain"/>
    <property type="match status" value="2"/>
</dbReference>
<comment type="similarity">
    <text evidence="2">Belongs to the transpeptidase family.</text>
</comment>
<feature type="domain" description="PASTA" evidence="5">
    <location>
        <begin position="566"/>
        <end position="626"/>
    </location>
</feature>
<sequence>MLPNILIKKRILFLLFLCTTVIFALILRLFWIQVIKSETYQKMALPQWTLDVLVSPKRGIIFDRNGKTLAESASSNKISIVPKDIKDSEREFVALKLAKLLNIKEEDILKKISNHGVQEVLIARRVNDDIINEIRKLNIPGIIISVDTKRYYPDKNLASHILGFTGADNQGLDGIESVFDNYLRGIPGRISFPMDAIGRKMEYGTDQYYAPVNGYNVILTLDETIQHFTEKALDDGIAHAKPTKGAVAIVMDPKTGEILAMASRPDYDPNNPFAGSKEDLYKKWRNKAVSDAYEPGSVFKTVTASAALEENAVSPDDQFYCPGYITVAGQRINCWSTHGSETFVKGVQNSCNVVFATVAQRLGVDKLYKYIHVFGFGQKTDIVLPGEAPGLIMKEKNVGPVELATNAFGQGIAVTPLQMIRAVSAIVNGGKLMEPHIVKAIVDDKGNPVKEFKPKIVRKVISEKTSATMRSILESVVSEGTGKAGYIEGYDVGGKTGTTEKYAPGKYVASYIGFAPADDPKIIVLIVIDEPNAETHFGSALAGPVAKSILQDSLTYLEVKPKGIEKKPLVVVPDIKNMKVSDAQNTLMNGKLRCTLQGNGNVVVDQIPKAGAMVEENTLIVLYLNNYESNQKVEVPDLKGKTVVEASNILNDIGLKIKINGSGVSVSQKPEKGELVDKGTTVSVDFRPLEN</sequence>
<dbReference type="CDD" id="cd06576">
    <property type="entry name" value="PASTA_Pbp2x-like_1"/>
    <property type="match status" value="1"/>
</dbReference>
<dbReference type="Proteomes" id="UP000671913">
    <property type="component" value="Chromosome"/>
</dbReference>
<dbReference type="Gene3D" id="3.90.1310.10">
    <property type="entry name" value="Penicillin-binding protein 2a (Domain 2)"/>
    <property type="match status" value="1"/>
</dbReference>
<feature type="transmembrane region" description="Helical" evidence="4">
    <location>
        <begin position="12"/>
        <end position="31"/>
    </location>
</feature>
<protein>
    <submittedName>
        <fullName evidence="6">Stage V sporulation protein D</fullName>
    </submittedName>
</protein>
<dbReference type="GO" id="GO:0005886">
    <property type="term" value="C:plasma membrane"/>
    <property type="evidence" value="ECO:0007669"/>
    <property type="project" value="TreeGrafter"/>
</dbReference>
<keyword evidence="3 4" id="KW-0472">Membrane</keyword>
<evidence type="ECO:0000256" key="1">
    <source>
        <dbReference type="ARBA" id="ARBA00004370"/>
    </source>
</evidence>
<comment type="subcellular location">
    <subcellularLocation>
        <location evidence="1">Membrane</location>
    </subcellularLocation>
</comment>
<organism evidence="6 7">
    <name type="scientific">Aceticella autotrophica</name>
    <dbReference type="NCBI Taxonomy" id="2755338"/>
    <lineage>
        <taxon>Bacteria</taxon>
        <taxon>Bacillati</taxon>
        <taxon>Bacillota</taxon>
        <taxon>Clostridia</taxon>
        <taxon>Thermoanaerobacterales</taxon>
        <taxon>Thermoanaerobacteraceae</taxon>
        <taxon>Aceticella</taxon>
    </lineage>
</organism>
<dbReference type="NCBIfam" id="TIGR02214">
    <property type="entry name" value="spoVD_pbp"/>
    <property type="match status" value="1"/>
</dbReference>
<evidence type="ECO:0000256" key="3">
    <source>
        <dbReference type="ARBA" id="ARBA00023136"/>
    </source>
</evidence>
<feature type="domain" description="PASTA" evidence="5">
    <location>
        <begin position="629"/>
        <end position="688"/>
    </location>
</feature>
<keyword evidence="4" id="KW-1133">Transmembrane helix</keyword>
<keyword evidence="4" id="KW-0812">Transmembrane</keyword>
<dbReference type="Gene3D" id="3.30.10.20">
    <property type="match status" value="2"/>
</dbReference>
<dbReference type="InterPro" id="IPR005543">
    <property type="entry name" value="PASTA_dom"/>
</dbReference>
<dbReference type="CDD" id="cd06575">
    <property type="entry name" value="PASTA_Pbp2x-like_2"/>
    <property type="match status" value="1"/>
</dbReference>
<dbReference type="AlphaFoldDB" id="A0A975AXL0"/>
<gene>
    <name evidence="6" type="ORF">ACETAC_03285</name>
</gene>
<dbReference type="Pfam" id="PF03717">
    <property type="entry name" value="PBP_dimer"/>
    <property type="match status" value="1"/>
</dbReference>
<dbReference type="EMBL" id="CP060096">
    <property type="protein sequence ID" value="QSZ28322.1"/>
    <property type="molecule type" value="Genomic_DNA"/>
</dbReference>
<dbReference type="SUPFAM" id="SSF56519">
    <property type="entry name" value="Penicillin binding protein dimerisation domain"/>
    <property type="match status" value="1"/>
</dbReference>
<dbReference type="InterPro" id="IPR005311">
    <property type="entry name" value="PBP_dimer"/>
</dbReference>
<dbReference type="PANTHER" id="PTHR30627:SF1">
    <property type="entry name" value="PEPTIDOGLYCAN D,D-TRANSPEPTIDASE FTSI"/>
    <property type="match status" value="1"/>
</dbReference>
<dbReference type="InterPro" id="IPR050515">
    <property type="entry name" value="Beta-lactam/transpept"/>
</dbReference>
<dbReference type="InterPro" id="IPR011927">
    <property type="entry name" value="SpoVD_pbp"/>
</dbReference>
<keyword evidence="7" id="KW-1185">Reference proteome</keyword>
<dbReference type="GO" id="GO:0071555">
    <property type="term" value="P:cell wall organization"/>
    <property type="evidence" value="ECO:0007669"/>
    <property type="project" value="TreeGrafter"/>
</dbReference>
<dbReference type="Pfam" id="PF00905">
    <property type="entry name" value="Transpeptidase"/>
    <property type="match status" value="1"/>
</dbReference>
<name>A0A975AXL0_9THEO</name>
<evidence type="ECO:0000259" key="5">
    <source>
        <dbReference type="SMART" id="SM00740"/>
    </source>
</evidence>
<dbReference type="KEGG" id="aaut:ACETAC_03285"/>
<dbReference type="SUPFAM" id="SSF56601">
    <property type="entry name" value="beta-lactamase/transpeptidase-like"/>
    <property type="match status" value="1"/>
</dbReference>
<evidence type="ECO:0000313" key="7">
    <source>
        <dbReference type="Proteomes" id="UP000671913"/>
    </source>
</evidence>
<accession>A0A975AXL0</accession>
<dbReference type="PANTHER" id="PTHR30627">
    <property type="entry name" value="PEPTIDOGLYCAN D,D-TRANSPEPTIDASE"/>
    <property type="match status" value="1"/>
</dbReference>
<dbReference type="SMART" id="SM00740">
    <property type="entry name" value="PASTA"/>
    <property type="match status" value="2"/>
</dbReference>
<dbReference type="Gene3D" id="3.40.710.10">
    <property type="entry name" value="DD-peptidase/beta-lactamase superfamily"/>
    <property type="match status" value="1"/>
</dbReference>
<dbReference type="InterPro" id="IPR012338">
    <property type="entry name" value="Beta-lactam/transpept-like"/>
</dbReference>